<comment type="caution">
    <text evidence="1">The sequence shown here is derived from an EMBL/GenBank/DDBJ whole genome shotgun (WGS) entry which is preliminary data.</text>
</comment>
<proteinExistence type="predicted"/>
<accession>A0A0F9KS91</accession>
<reference evidence="1" key="1">
    <citation type="journal article" date="2015" name="Nature">
        <title>Complex archaea that bridge the gap between prokaryotes and eukaryotes.</title>
        <authorList>
            <person name="Spang A."/>
            <person name="Saw J.H."/>
            <person name="Jorgensen S.L."/>
            <person name="Zaremba-Niedzwiedzka K."/>
            <person name="Martijn J."/>
            <person name="Lind A.E."/>
            <person name="van Eijk R."/>
            <person name="Schleper C."/>
            <person name="Guy L."/>
            <person name="Ettema T.J."/>
        </authorList>
    </citation>
    <scope>NUCLEOTIDE SEQUENCE</scope>
</reference>
<name>A0A0F9KS91_9ZZZZ</name>
<dbReference type="EMBL" id="LAZR01007462">
    <property type="protein sequence ID" value="KKM85114.1"/>
    <property type="molecule type" value="Genomic_DNA"/>
</dbReference>
<protein>
    <submittedName>
        <fullName evidence="1">Uncharacterized protein</fullName>
    </submittedName>
</protein>
<evidence type="ECO:0000313" key="1">
    <source>
        <dbReference type="EMBL" id="KKM85114.1"/>
    </source>
</evidence>
<sequence length="158" mass="17790">MIIVLKGVFRESPVVAKILFTSMEKAIEHVDKDVSLLLGEKNTPTDFVDLIHIDEEGNPTGKDKYFLRIHKENYWWLKPRKYTPDEPIADIVPIDNTECGCEGSCPICRHGEVDNHVCDRCRTQFCPACHGHTTSTQFPGSGVLPCSCEIKLTPGYNK</sequence>
<dbReference type="AlphaFoldDB" id="A0A0F9KS91"/>
<gene>
    <name evidence="1" type="ORF">LCGC14_1292430</name>
</gene>
<organism evidence="1">
    <name type="scientific">marine sediment metagenome</name>
    <dbReference type="NCBI Taxonomy" id="412755"/>
    <lineage>
        <taxon>unclassified sequences</taxon>
        <taxon>metagenomes</taxon>
        <taxon>ecological metagenomes</taxon>
    </lineage>
</organism>